<sequence>MRVSDIFLKHFSVEKLKAVFSDHIVYSRATGIDNLDQYAFRAQLDKQIEILNRKAIAGSYKFTKYKLKLVSKGRNKIPREISIPTVRDRIALRALCDFLTEIYQDEIGFELPQKIIKKVKIDSNGSRYNACIKLDVANFYPSIKHAELMSRLGRKIRNPSIKSLILSAISSPTVSVSMPSDMLSIRGVPQGLAVSNIGGLNEQVQHVTHQVRCCYDLLLSPSHC</sequence>
<dbReference type="EMBL" id="JACCDE010000074">
    <property type="protein sequence ID" value="NYS80554.1"/>
    <property type="molecule type" value="Genomic_DNA"/>
</dbReference>
<evidence type="ECO:0000313" key="2">
    <source>
        <dbReference type="EMBL" id="NYS80554.1"/>
    </source>
</evidence>
<dbReference type="InterPro" id="IPR051083">
    <property type="entry name" value="GrpII_Intron_Splice-Mob/Def"/>
</dbReference>
<organism evidence="2 3">
    <name type="scientific">Vreelandella glaciei</name>
    <dbReference type="NCBI Taxonomy" id="186761"/>
    <lineage>
        <taxon>Bacteria</taxon>
        <taxon>Pseudomonadati</taxon>
        <taxon>Pseudomonadota</taxon>
        <taxon>Gammaproteobacteria</taxon>
        <taxon>Oceanospirillales</taxon>
        <taxon>Halomonadaceae</taxon>
        <taxon>Vreelandella</taxon>
    </lineage>
</organism>
<gene>
    <name evidence="2" type="ORF">HZS80_23170</name>
</gene>
<proteinExistence type="inferred from homology"/>
<protein>
    <recommendedName>
        <fullName evidence="4">Reverse transcriptase domain-containing protein</fullName>
    </recommendedName>
</protein>
<evidence type="ECO:0000313" key="3">
    <source>
        <dbReference type="Proteomes" id="UP000526892"/>
    </source>
</evidence>
<dbReference type="SUPFAM" id="SSF56672">
    <property type="entry name" value="DNA/RNA polymerases"/>
    <property type="match status" value="1"/>
</dbReference>
<comment type="caution">
    <text evidence="2">The sequence shown here is derived from an EMBL/GenBank/DDBJ whole genome shotgun (WGS) entry which is preliminary data.</text>
</comment>
<accession>A0A7Z0LXT9</accession>
<dbReference type="PANTHER" id="PTHR34047">
    <property type="entry name" value="NUCLEAR INTRON MATURASE 1, MITOCHONDRIAL-RELATED"/>
    <property type="match status" value="1"/>
</dbReference>
<dbReference type="RefSeq" id="WP_179917457.1">
    <property type="nucleotide sequence ID" value="NZ_JACCDE010000074.1"/>
</dbReference>
<dbReference type="PANTHER" id="PTHR34047:SF8">
    <property type="entry name" value="PROTEIN YKFC"/>
    <property type="match status" value="1"/>
</dbReference>
<dbReference type="Proteomes" id="UP000526892">
    <property type="component" value="Unassembled WGS sequence"/>
</dbReference>
<name>A0A7Z0LXT9_9GAMM</name>
<evidence type="ECO:0008006" key="4">
    <source>
        <dbReference type="Google" id="ProtNLM"/>
    </source>
</evidence>
<comment type="similarity">
    <text evidence="1">Belongs to the bacterial reverse transcriptase family.</text>
</comment>
<evidence type="ECO:0000256" key="1">
    <source>
        <dbReference type="ARBA" id="ARBA00034120"/>
    </source>
</evidence>
<keyword evidence="3" id="KW-1185">Reference proteome</keyword>
<dbReference type="AlphaFoldDB" id="A0A7Z0LXT9"/>
<reference evidence="2 3" key="1">
    <citation type="journal article" date="2003" name="Extremophiles">
        <title>Halomonas glaciei sp. nov. isolated from fast ice of Adelie Land, Antarctica.</title>
        <authorList>
            <person name="Reddy G.S."/>
            <person name="Raghavan P.U."/>
            <person name="Sarita N.B."/>
            <person name="Prakash J.S."/>
            <person name="Nagesh N."/>
            <person name="Delille D."/>
            <person name="Shivaji S."/>
        </authorList>
    </citation>
    <scope>NUCLEOTIDE SEQUENCE [LARGE SCALE GENOMIC DNA]</scope>
    <source>
        <strain evidence="2 3">DD39</strain>
    </source>
</reference>
<dbReference type="InterPro" id="IPR043502">
    <property type="entry name" value="DNA/RNA_pol_sf"/>
</dbReference>